<evidence type="ECO:0000313" key="9">
    <source>
        <dbReference type="Proteomes" id="UP000221011"/>
    </source>
</evidence>
<evidence type="ECO:0000313" key="8">
    <source>
        <dbReference type="EMBL" id="ATL27247.1"/>
    </source>
</evidence>
<dbReference type="PANTHER" id="PTHR24291:SF50">
    <property type="entry name" value="BIFUNCTIONAL ALBAFLAVENONE MONOOXYGENASE_TERPENE SYNTHASE"/>
    <property type="match status" value="1"/>
</dbReference>
<keyword evidence="4" id="KW-0560">Oxidoreductase</keyword>
<dbReference type="Proteomes" id="UP000221011">
    <property type="component" value="Chromosome"/>
</dbReference>
<dbReference type="KEGG" id="sfk:KY5_2229c"/>
<comment type="cofactor">
    <cofactor evidence="7">
        <name>heme</name>
        <dbReference type="ChEBI" id="CHEBI:30413"/>
    </cofactor>
</comment>
<evidence type="ECO:0000256" key="7">
    <source>
        <dbReference type="PIRSR" id="PIRSR602401-1"/>
    </source>
</evidence>
<dbReference type="Gene3D" id="1.10.630.10">
    <property type="entry name" value="Cytochrome P450"/>
    <property type="match status" value="1"/>
</dbReference>
<dbReference type="EMBL" id="CP022685">
    <property type="protein sequence ID" value="ATL27247.1"/>
    <property type="molecule type" value="Genomic_DNA"/>
</dbReference>
<name>A0A291Q6Y6_9ACTN</name>
<gene>
    <name evidence="8" type="ORF">KY5_2229c</name>
</gene>
<dbReference type="InterPro" id="IPR050196">
    <property type="entry name" value="Cytochrome_P450_Monoox"/>
</dbReference>
<dbReference type="InterPro" id="IPR036396">
    <property type="entry name" value="Cyt_P450_sf"/>
</dbReference>
<evidence type="ECO:0000256" key="3">
    <source>
        <dbReference type="ARBA" id="ARBA00022723"/>
    </source>
</evidence>
<evidence type="ECO:0000256" key="2">
    <source>
        <dbReference type="ARBA" id="ARBA00022617"/>
    </source>
</evidence>
<keyword evidence="2 7" id="KW-0349">Heme</keyword>
<dbReference type="GO" id="GO:0020037">
    <property type="term" value="F:heme binding"/>
    <property type="evidence" value="ECO:0007669"/>
    <property type="project" value="InterPro"/>
</dbReference>
<dbReference type="CDD" id="cd11049">
    <property type="entry name" value="CYP170A1-like"/>
    <property type="match status" value="1"/>
</dbReference>
<comment type="similarity">
    <text evidence="1">Belongs to the cytochrome P450 family.</text>
</comment>
<organism evidence="8 9">
    <name type="scientific">Streptomyces formicae</name>
    <dbReference type="NCBI Taxonomy" id="1616117"/>
    <lineage>
        <taxon>Bacteria</taxon>
        <taxon>Bacillati</taxon>
        <taxon>Actinomycetota</taxon>
        <taxon>Actinomycetes</taxon>
        <taxon>Kitasatosporales</taxon>
        <taxon>Streptomycetaceae</taxon>
        <taxon>Streptomyces</taxon>
    </lineage>
</organism>
<feature type="binding site" description="axial binding residue" evidence="7">
    <location>
        <position position="394"/>
    </location>
    <ligand>
        <name>heme</name>
        <dbReference type="ChEBI" id="CHEBI:30413"/>
    </ligand>
    <ligandPart>
        <name>Fe</name>
        <dbReference type="ChEBI" id="CHEBI:18248"/>
    </ligandPart>
</feature>
<dbReference type="SUPFAM" id="SSF48264">
    <property type="entry name" value="Cytochrome P450"/>
    <property type="match status" value="1"/>
</dbReference>
<dbReference type="GO" id="GO:0004497">
    <property type="term" value="F:monooxygenase activity"/>
    <property type="evidence" value="ECO:0007669"/>
    <property type="project" value="UniProtKB-KW"/>
</dbReference>
<dbReference type="InterPro" id="IPR002401">
    <property type="entry name" value="Cyt_P450_E_grp-I"/>
</dbReference>
<dbReference type="AlphaFoldDB" id="A0A291Q6Y6"/>
<keyword evidence="5 7" id="KW-0408">Iron</keyword>
<dbReference type="PANTHER" id="PTHR24291">
    <property type="entry name" value="CYTOCHROME P450 FAMILY 4"/>
    <property type="match status" value="1"/>
</dbReference>
<keyword evidence="6" id="KW-0503">Monooxygenase</keyword>
<evidence type="ECO:0000256" key="6">
    <source>
        <dbReference type="ARBA" id="ARBA00023033"/>
    </source>
</evidence>
<dbReference type="InterPro" id="IPR001128">
    <property type="entry name" value="Cyt_P450"/>
</dbReference>
<evidence type="ECO:0000256" key="4">
    <source>
        <dbReference type="ARBA" id="ARBA00023002"/>
    </source>
</evidence>
<keyword evidence="9" id="KW-1185">Reference proteome</keyword>
<evidence type="ECO:0000256" key="1">
    <source>
        <dbReference type="ARBA" id="ARBA00010617"/>
    </source>
</evidence>
<reference evidence="8 9" key="1">
    <citation type="submission" date="2017-08" db="EMBL/GenBank/DDBJ databases">
        <title>Complete Genome Sequence of Streptomyces formicae KY5, the formicamycin producer.</title>
        <authorList>
            <person name="Holmes N.A."/>
            <person name="Devine R."/>
            <person name="Qin Z."/>
            <person name="Seipke R.F."/>
            <person name="Wilkinson B."/>
            <person name="Hutchings M.I."/>
        </authorList>
    </citation>
    <scope>NUCLEOTIDE SEQUENCE [LARGE SCALE GENOMIC DNA]</scope>
    <source>
        <strain evidence="8 9">KY5</strain>
    </source>
</reference>
<protein>
    <submittedName>
        <fullName evidence="8">Cytochrome P450 family protein</fullName>
    </submittedName>
</protein>
<dbReference type="GO" id="GO:0016705">
    <property type="term" value="F:oxidoreductase activity, acting on paired donors, with incorporation or reduction of molecular oxygen"/>
    <property type="evidence" value="ECO:0007669"/>
    <property type="project" value="InterPro"/>
</dbReference>
<dbReference type="Pfam" id="PF00067">
    <property type="entry name" value="p450"/>
    <property type="match status" value="1"/>
</dbReference>
<dbReference type="PRINTS" id="PR00385">
    <property type="entry name" value="P450"/>
</dbReference>
<evidence type="ECO:0000256" key="5">
    <source>
        <dbReference type="ARBA" id="ARBA00023004"/>
    </source>
</evidence>
<dbReference type="RefSeq" id="WP_098242106.1">
    <property type="nucleotide sequence ID" value="NZ_CP022685.1"/>
</dbReference>
<proteinExistence type="inferred from homology"/>
<sequence length="458" mass="50373">MASLRSVPIAPKALPVVGHLLPLLRNPLEFINSLSAHGELVRIQLGPFTLVMICDPELTRQALVDDRVFDKGGPIFDRVREVVGDDGLASCPYSAHRRLRRLAQPAFHPARFPGYAKVMSACVEEVAGSWRAGQVLDVPTEMMTITSKITATTLFSAALPPSELGQVLVDVKTFFDGFYQRMFMVPPLDRIPTQGNRTHVRARMRLRAAFDEIITGRRAEGVDHDDLLSALIAAHDTEDGSPGMTDAEISDTVVTIFLAGTETAASLLAWALDLLARNPRIERRLHAEVDAVLAGATATHADLPRLELTHRVITETLRLRPPGWIFTRTVTADTRLGGHLLPAGSCVAYSPYLIHHRPDLYDDPEVFDPDRWNPERPQPPRHALVPFASGARKCIGDTFGMTEAVLTLATIAARWNLAHLPGDRRVRPALGLALRPRKLHLRATPRTVGKDGRITEAA</sequence>
<keyword evidence="3 7" id="KW-0479">Metal-binding</keyword>
<dbReference type="PRINTS" id="PR00463">
    <property type="entry name" value="EP450I"/>
</dbReference>
<accession>A0A291Q6Y6</accession>
<dbReference type="GO" id="GO:0005506">
    <property type="term" value="F:iron ion binding"/>
    <property type="evidence" value="ECO:0007669"/>
    <property type="project" value="InterPro"/>
</dbReference>